<evidence type="ECO:0000256" key="7">
    <source>
        <dbReference type="ARBA" id="ARBA00023040"/>
    </source>
</evidence>
<keyword evidence="10 13" id="KW-0675">Receptor</keyword>
<evidence type="ECO:0000313" key="16">
    <source>
        <dbReference type="Proteomes" id="UP001318040"/>
    </source>
</evidence>
<evidence type="ECO:0000313" key="17">
    <source>
        <dbReference type="RefSeq" id="XP_032812937.1"/>
    </source>
</evidence>
<evidence type="ECO:0000256" key="1">
    <source>
        <dbReference type="ARBA" id="ARBA00004412"/>
    </source>
</evidence>
<dbReference type="GO" id="GO:0019957">
    <property type="term" value="F:C-C chemokine binding"/>
    <property type="evidence" value="ECO:0007669"/>
    <property type="project" value="TreeGrafter"/>
</dbReference>
<keyword evidence="6 14" id="KW-1133">Transmembrane helix</keyword>
<dbReference type="InterPro" id="IPR017452">
    <property type="entry name" value="GPCR_Rhodpsn_7TM"/>
</dbReference>
<feature type="transmembrane region" description="Helical" evidence="14">
    <location>
        <begin position="70"/>
        <end position="95"/>
    </location>
</feature>
<sequence>MANSLDDLTMDEHVILEFDGSEFDYPFPDNESGYGNDTGYLGNDTGYFDNVGTCCPHPCKLSDIRRFNKVFLPVVYSLVFAFGCAGNLLVVVVLARFRRVMVAADTYMLHLAVADLLFVATLPFWATYRASQWTFGNDACRLIYGVTSVNFYSSIFLLGCISVDRYLAIVHAVKTHWCRRAERVQLICGVVWLVSFLLTVPDIVYSQQVFVPQLNSTECVQNYSPEQADRWRFSIRMLHHTLGFLLPLGVMLFCYTSIGVTLARSQGFVKQKALRVIVALVVTFFACWLPFNVSVFVDTLTRAGLVSPSCDLYARLDKSIAVTESLGFAHCCLNPILYVFVGVKFRNNALKILGDAGCVSQRWLSEHVKYRSARGRSFGASVGSESESTASYTM</sequence>
<feature type="transmembrane region" description="Helical" evidence="14">
    <location>
        <begin position="107"/>
        <end position="126"/>
    </location>
</feature>
<proteinExistence type="inferred from homology"/>
<feature type="transmembrane region" description="Helical" evidence="14">
    <location>
        <begin position="184"/>
        <end position="205"/>
    </location>
</feature>
<dbReference type="AlphaFoldDB" id="A0AAJ7T807"/>
<evidence type="ECO:0000256" key="3">
    <source>
        <dbReference type="ARBA" id="ARBA00022475"/>
    </source>
</evidence>
<dbReference type="SUPFAM" id="SSF81321">
    <property type="entry name" value="Family A G protein-coupled receptor-like"/>
    <property type="match status" value="1"/>
</dbReference>
<dbReference type="PROSITE" id="PS50262">
    <property type="entry name" value="G_PROTEIN_RECEP_F1_2"/>
    <property type="match status" value="1"/>
</dbReference>
<dbReference type="PANTHER" id="PTHR10489:SF671">
    <property type="entry name" value="C-X-C CHEMOKINE RECEPTOR TYPE 3"/>
    <property type="match status" value="1"/>
</dbReference>
<evidence type="ECO:0000256" key="6">
    <source>
        <dbReference type="ARBA" id="ARBA00022989"/>
    </source>
</evidence>
<evidence type="ECO:0000256" key="5">
    <source>
        <dbReference type="ARBA" id="ARBA00022753"/>
    </source>
</evidence>
<keyword evidence="9" id="KW-1015">Disulfide bond</keyword>
<dbReference type="GO" id="GO:0019722">
    <property type="term" value="P:calcium-mediated signaling"/>
    <property type="evidence" value="ECO:0007669"/>
    <property type="project" value="TreeGrafter"/>
</dbReference>
<keyword evidence="3" id="KW-1003">Cell membrane</keyword>
<dbReference type="PRINTS" id="PR00657">
    <property type="entry name" value="CCCHEMOKINER"/>
</dbReference>
<dbReference type="InterPro" id="IPR000276">
    <property type="entry name" value="GPCR_Rhodpsn"/>
</dbReference>
<dbReference type="RefSeq" id="XP_032812937.1">
    <property type="nucleotide sequence ID" value="XM_032957046.1"/>
</dbReference>
<evidence type="ECO:0000256" key="8">
    <source>
        <dbReference type="ARBA" id="ARBA00023136"/>
    </source>
</evidence>
<feature type="domain" description="G-protein coupled receptors family 1 profile" evidence="15">
    <location>
        <begin position="86"/>
        <end position="338"/>
    </location>
</feature>
<evidence type="ECO:0000259" key="15">
    <source>
        <dbReference type="PROSITE" id="PS50262"/>
    </source>
</evidence>
<dbReference type="GO" id="GO:0006955">
    <property type="term" value="P:immune response"/>
    <property type="evidence" value="ECO:0007669"/>
    <property type="project" value="TreeGrafter"/>
</dbReference>
<reference evidence="17" key="1">
    <citation type="submission" date="2025-08" db="UniProtKB">
        <authorList>
            <consortium name="RefSeq"/>
        </authorList>
    </citation>
    <scope>IDENTIFICATION</scope>
    <source>
        <tissue evidence="17">Sperm</tissue>
    </source>
</reference>
<evidence type="ECO:0000256" key="12">
    <source>
        <dbReference type="ARBA" id="ARBA00023224"/>
    </source>
</evidence>
<dbReference type="InterPro" id="IPR050119">
    <property type="entry name" value="CCR1-9-like"/>
</dbReference>
<dbReference type="PRINTS" id="PR00645">
    <property type="entry name" value="CXCCHMKINER4"/>
</dbReference>
<name>A0AAJ7T807_PETMA</name>
<evidence type="ECO:0000256" key="10">
    <source>
        <dbReference type="ARBA" id="ARBA00023170"/>
    </source>
</evidence>
<dbReference type="CDD" id="cd14984">
    <property type="entry name" value="7tmA_Chemokine_R"/>
    <property type="match status" value="1"/>
</dbReference>
<dbReference type="GO" id="GO:0016493">
    <property type="term" value="F:C-C chemokine receptor activity"/>
    <property type="evidence" value="ECO:0007669"/>
    <property type="project" value="TreeGrafter"/>
</dbReference>
<dbReference type="InterPro" id="IPR001277">
    <property type="entry name" value="CXCR4/ACKR2"/>
</dbReference>
<keyword evidence="16" id="KW-1185">Reference proteome</keyword>
<evidence type="ECO:0000256" key="14">
    <source>
        <dbReference type="SAM" id="Phobius"/>
    </source>
</evidence>
<dbReference type="PROSITE" id="PS00237">
    <property type="entry name" value="G_PROTEIN_RECEP_F1_1"/>
    <property type="match status" value="1"/>
</dbReference>
<evidence type="ECO:0000256" key="2">
    <source>
        <dbReference type="ARBA" id="ARBA00004651"/>
    </source>
</evidence>
<feature type="transmembrane region" description="Helical" evidence="14">
    <location>
        <begin position="274"/>
        <end position="291"/>
    </location>
</feature>
<keyword evidence="5" id="KW-0967">Endosome</keyword>
<dbReference type="GO" id="GO:0007204">
    <property type="term" value="P:positive regulation of cytosolic calcium ion concentration"/>
    <property type="evidence" value="ECO:0007669"/>
    <property type="project" value="TreeGrafter"/>
</dbReference>
<evidence type="ECO:0000256" key="4">
    <source>
        <dbReference type="ARBA" id="ARBA00022692"/>
    </source>
</evidence>
<comment type="similarity">
    <text evidence="13">Belongs to the G-protein coupled receptor 1 family.</text>
</comment>
<keyword evidence="12 13" id="KW-0807">Transducer</keyword>
<dbReference type="Pfam" id="PF00001">
    <property type="entry name" value="7tm_1"/>
    <property type="match status" value="1"/>
</dbReference>
<dbReference type="PRINTS" id="PR00237">
    <property type="entry name" value="GPCRRHODOPSN"/>
</dbReference>
<dbReference type="KEGG" id="pmrn:116943819"/>
<gene>
    <name evidence="17" type="primary">LOC116943819</name>
</gene>
<accession>A0AAJ7T807</accession>
<keyword evidence="11" id="KW-0325">Glycoprotein</keyword>
<organism evidence="16 17">
    <name type="scientific">Petromyzon marinus</name>
    <name type="common">Sea lamprey</name>
    <dbReference type="NCBI Taxonomy" id="7757"/>
    <lineage>
        <taxon>Eukaryota</taxon>
        <taxon>Metazoa</taxon>
        <taxon>Chordata</taxon>
        <taxon>Craniata</taxon>
        <taxon>Vertebrata</taxon>
        <taxon>Cyclostomata</taxon>
        <taxon>Hyperoartia</taxon>
        <taxon>Petromyzontiformes</taxon>
        <taxon>Petromyzontidae</taxon>
        <taxon>Petromyzon</taxon>
    </lineage>
</organism>
<dbReference type="GO" id="GO:0009897">
    <property type="term" value="C:external side of plasma membrane"/>
    <property type="evidence" value="ECO:0007669"/>
    <property type="project" value="TreeGrafter"/>
</dbReference>
<feature type="transmembrane region" description="Helical" evidence="14">
    <location>
        <begin position="242"/>
        <end position="262"/>
    </location>
</feature>
<protein>
    <submittedName>
        <fullName evidence="17">C-X-C chemokine receptor type 3-like isoform X1</fullName>
    </submittedName>
</protein>
<dbReference type="PANTHER" id="PTHR10489">
    <property type="entry name" value="CELL ADHESION MOLECULE"/>
    <property type="match status" value="1"/>
</dbReference>
<feature type="transmembrane region" description="Helical" evidence="14">
    <location>
        <begin position="142"/>
        <end position="163"/>
    </location>
</feature>
<dbReference type="InterPro" id="IPR000355">
    <property type="entry name" value="Chemokine_rcpt"/>
</dbReference>
<keyword evidence="7 13" id="KW-0297">G-protein coupled receptor</keyword>
<dbReference type="GO" id="GO:0005769">
    <property type="term" value="C:early endosome"/>
    <property type="evidence" value="ECO:0007669"/>
    <property type="project" value="UniProtKB-SubCell"/>
</dbReference>
<dbReference type="GeneID" id="116943819"/>
<evidence type="ECO:0000256" key="11">
    <source>
        <dbReference type="ARBA" id="ARBA00023180"/>
    </source>
</evidence>
<evidence type="ECO:0000256" key="13">
    <source>
        <dbReference type="RuleBase" id="RU000688"/>
    </source>
</evidence>
<dbReference type="Gene3D" id="1.20.1070.10">
    <property type="entry name" value="Rhodopsin 7-helix transmembrane proteins"/>
    <property type="match status" value="1"/>
</dbReference>
<keyword evidence="4 13" id="KW-0812">Transmembrane</keyword>
<evidence type="ECO:0000256" key="9">
    <source>
        <dbReference type="ARBA" id="ARBA00023157"/>
    </source>
</evidence>
<keyword evidence="8 14" id="KW-0472">Membrane</keyword>
<comment type="subcellular location">
    <subcellularLocation>
        <location evidence="2">Cell membrane</location>
        <topology evidence="2">Multi-pass membrane protein</topology>
    </subcellularLocation>
    <subcellularLocation>
        <location evidence="1">Early endosome</location>
    </subcellularLocation>
</comment>
<dbReference type="GO" id="GO:0060326">
    <property type="term" value="P:cell chemotaxis"/>
    <property type="evidence" value="ECO:0007669"/>
    <property type="project" value="TreeGrafter"/>
</dbReference>
<dbReference type="Proteomes" id="UP001318040">
    <property type="component" value="Chromosome 19"/>
</dbReference>